<dbReference type="STRING" id="545696.HOLDEFILI_00248"/>
<reference evidence="1 2" key="1">
    <citation type="submission" date="2008-12" db="EMBL/GenBank/DDBJ databases">
        <authorList>
            <person name="Fulton L."/>
            <person name="Clifton S."/>
            <person name="Fulton B."/>
            <person name="Xu J."/>
            <person name="Minx P."/>
            <person name="Pepin K.H."/>
            <person name="Johnson M."/>
            <person name="Bhonagiri V."/>
            <person name="Nash W.E."/>
            <person name="Mardis E.R."/>
            <person name="Wilson R.K."/>
        </authorList>
    </citation>
    <scope>NUCLEOTIDE SEQUENCE [LARGE SCALE GENOMIC DNA]</scope>
    <source>
        <strain evidence="1 2">DSM 12042</strain>
    </source>
</reference>
<gene>
    <name evidence="1" type="ORF">HOLDEFILI_00248</name>
</gene>
<proteinExistence type="predicted"/>
<accession>B9Y373</accession>
<dbReference type="Proteomes" id="UP000005950">
    <property type="component" value="Unassembled WGS sequence"/>
</dbReference>
<sequence>MDKQTQPLSPALIEEVLAHKPQAVAELVRQAIVDQADAFSPLIQAPEFAVCLPIKGESLKRVPKPFPADHPLADHLKLKSWYLECFAQGNPAPSELADQITVLAESMRPFNEFLNRASASFTMPQR</sequence>
<comment type="caution">
    <text evidence="1">The sequence shown here is derived from an EMBL/GenBank/DDBJ whole genome shotgun (WGS) entry which is preliminary data.</text>
</comment>
<organism evidence="1 2">
    <name type="scientific">Holdemania filiformis DSM 12042</name>
    <dbReference type="NCBI Taxonomy" id="545696"/>
    <lineage>
        <taxon>Bacteria</taxon>
        <taxon>Bacillati</taxon>
        <taxon>Bacillota</taxon>
        <taxon>Erysipelotrichia</taxon>
        <taxon>Erysipelotrichales</taxon>
        <taxon>Erysipelotrichaceae</taxon>
        <taxon>Holdemania</taxon>
    </lineage>
</organism>
<dbReference type="Pfam" id="PF09365">
    <property type="entry name" value="DUF2461"/>
    <property type="match status" value="1"/>
</dbReference>
<name>B9Y373_9FIRM</name>
<protein>
    <submittedName>
        <fullName evidence="1">Uncharacterized protein</fullName>
    </submittedName>
</protein>
<evidence type="ECO:0000313" key="2">
    <source>
        <dbReference type="Proteomes" id="UP000005950"/>
    </source>
</evidence>
<dbReference type="HOGENOM" id="CLU_1978468_0_0_9"/>
<dbReference type="eggNOG" id="COG5587">
    <property type="taxonomic scope" value="Bacteria"/>
</dbReference>
<dbReference type="RefSeq" id="WP_006057465.1">
    <property type="nucleotide sequence ID" value="NZ_GG657552.1"/>
</dbReference>
<dbReference type="AlphaFoldDB" id="B9Y373"/>
<dbReference type="InterPro" id="IPR012808">
    <property type="entry name" value="CHP02453"/>
</dbReference>
<dbReference type="OrthoDB" id="9794241at2"/>
<dbReference type="EMBL" id="ACCF01000011">
    <property type="protein sequence ID" value="EEF69568.1"/>
    <property type="molecule type" value="Genomic_DNA"/>
</dbReference>
<reference evidence="1 2" key="2">
    <citation type="submission" date="2009-02" db="EMBL/GenBank/DDBJ databases">
        <title>Draft genome sequence of Holdemania filiformis DSM 12042.</title>
        <authorList>
            <person name="Sudarsanam P."/>
            <person name="Ley R."/>
            <person name="Guruge J."/>
            <person name="Turnbaugh P.J."/>
            <person name="Mahowald M."/>
            <person name="Liep D."/>
            <person name="Gordon J."/>
        </authorList>
    </citation>
    <scope>NUCLEOTIDE SEQUENCE [LARGE SCALE GENOMIC DNA]</scope>
    <source>
        <strain evidence="1 2">DSM 12042</strain>
    </source>
</reference>
<evidence type="ECO:0000313" key="1">
    <source>
        <dbReference type="EMBL" id="EEF69568.1"/>
    </source>
</evidence>